<dbReference type="STRING" id="692370.A6F68_01430"/>
<keyword evidence="7" id="KW-0732">Signal</keyword>
<accession>A0A1B2ACS5</accession>
<keyword evidence="5 6" id="KW-0482">Metalloprotease</keyword>
<evidence type="ECO:0000256" key="6">
    <source>
        <dbReference type="RuleBase" id="RU003983"/>
    </source>
</evidence>
<dbReference type="KEGG" id="ado:A6F68_01430"/>
<feature type="domain" description="Peptidase M48" evidence="8">
    <location>
        <begin position="90"/>
        <end position="252"/>
    </location>
</feature>
<dbReference type="Gene3D" id="3.30.2010.10">
    <property type="entry name" value="Metalloproteases ('zincins'), catalytic domain"/>
    <property type="match status" value="1"/>
</dbReference>
<dbReference type="RefSeq" id="WP_067677824.1">
    <property type="nucleotide sequence ID" value="NZ_CP016591.1"/>
</dbReference>
<gene>
    <name evidence="9" type="primary">yfgC_2</name>
    <name evidence="9" type="ORF">A6F68_01430</name>
</gene>
<dbReference type="GO" id="GO:0051603">
    <property type="term" value="P:proteolysis involved in protein catabolic process"/>
    <property type="evidence" value="ECO:0007669"/>
    <property type="project" value="TreeGrafter"/>
</dbReference>
<sequence>MSARRIATAFVAGALALQPLAAAQPAPPPPSTTGYEPADELERGLWYQVDEAEREIKTSKFLVTDPALNSYVNLVLCRTVGEDRCKATRLYIVRTPQFNASMAPNGLTIVNTGLLLRMRDEAQLAAVLGHEFTHFENRHSVRLFRDIRKKTDALSWLSFIPIPYLGMASQIALIGSVYGFSRDMEREADAGSIEELVRGGYDPRAASAIWSQLGAEFDATAAERKHKSQKERGGGLFATHPRTTERMGTLAQLAEAKAGAEPGVTRADEFKAAIGPWWARLIDDQISLGDFGGTEYLLATLAGGEPSGWTADLLYARGELYRARAKEGDFAKAADFYRQAIAKGDAPVETWRGLGLALMRGGDREEGKAALRDYLSRNPDAYDYAMLRAMAGEGA</sequence>
<dbReference type="PATRIC" id="fig|692370.5.peg.1444"/>
<keyword evidence="4 6" id="KW-0862">Zinc</keyword>
<evidence type="ECO:0000256" key="2">
    <source>
        <dbReference type="ARBA" id="ARBA00022723"/>
    </source>
</evidence>
<dbReference type="OrthoDB" id="9810445at2"/>
<name>A0A1B2ACS5_9SPHN</name>
<evidence type="ECO:0000256" key="5">
    <source>
        <dbReference type="ARBA" id="ARBA00023049"/>
    </source>
</evidence>
<dbReference type="PANTHER" id="PTHR22726:SF1">
    <property type="entry name" value="METALLOENDOPEPTIDASE OMA1, MITOCHONDRIAL"/>
    <property type="match status" value="1"/>
</dbReference>
<dbReference type="GO" id="GO:0016020">
    <property type="term" value="C:membrane"/>
    <property type="evidence" value="ECO:0007669"/>
    <property type="project" value="TreeGrafter"/>
</dbReference>
<reference evidence="9 10" key="1">
    <citation type="submission" date="2016-07" db="EMBL/GenBank/DDBJ databases">
        <title>Complete genome sequence of Altererythrobacter dongtanensis KCTC 22672, a type strain with esterase isolated from tidal flat.</title>
        <authorList>
            <person name="Cheng H."/>
            <person name="Wu Y.-H."/>
            <person name="Zhou P."/>
            <person name="Huo Y.-Y."/>
            <person name="Wang C.-S."/>
            <person name="Xu X.-W."/>
        </authorList>
    </citation>
    <scope>NUCLEOTIDE SEQUENCE [LARGE SCALE GENOMIC DNA]</scope>
    <source>
        <strain evidence="9 10">KCTC 22672</strain>
    </source>
</reference>
<dbReference type="Gene3D" id="1.25.40.10">
    <property type="entry name" value="Tetratricopeptide repeat domain"/>
    <property type="match status" value="1"/>
</dbReference>
<keyword evidence="3 6" id="KW-0378">Hydrolase</keyword>
<evidence type="ECO:0000313" key="10">
    <source>
        <dbReference type="Proteomes" id="UP000092932"/>
    </source>
</evidence>
<keyword evidence="10" id="KW-1185">Reference proteome</keyword>
<evidence type="ECO:0000256" key="4">
    <source>
        <dbReference type="ARBA" id="ARBA00022833"/>
    </source>
</evidence>
<comment type="cofactor">
    <cofactor evidence="6">
        <name>Zn(2+)</name>
        <dbReference type="ChEBI" id="CHEBI:29105"/>
    </cofactor>
    <text evidence="6">Binds 1 zinc ion per subunit.</text>
</comment>
<organism evidence="9 10">
    <name type="scientific">Tsuneonella dongtanensis</name>
    <dbReference type="NCBI Taxonomy" id="692370"/>
    <lineage>
        <taxon>Bacteria</taxon>
        <taxon>Pseudomonadati</taxon>
        <taxon>Pseudomonadota</taxon>
        <taxon>Alphaproteobacteria</taxon>
        <taxon>Sphingomonadales</taxon>
        <taxon>Erythrobacteraceae</taxon>
        <taxon>Tsuneonella</taxon>
    </lineage>
</organism>
<protein>
    <submittedName>
        <fullName evidence="9">TPR repeat-containing protein YfgC</fullName>
    </submittedName>
</protein>
<evidence type="ECO:0000256" key="1">
    <source>
        <dbReference type="ARBA" id="ARBA00022670"/>
    </source>
</evidence>
<comment type="similarity">
    <text evidence="6">Belongs to the peptidase M48 family.</text>
</comment>
<dbReference type="Proteomes" id="UP000092932">
    <property type="component" value="Chromosome"/>
</dbReference>
<dbReference type="PANTHER" id="PTHR22726">
    <property type="entry name" value="METALLOENDOPEPTIDASE OMA1"/>
    <property type="match status" value="1"/>
</dbReference>
<dbReference type="CDD" id="cd07324">
    <property type="entry name" value="M48C_Oma1-like"/>
    <property type="match status" value="1"/>
</dbReference>
<dbReference type="AlphaFoldDB" id="A0A1B2ACS5"/>
<keyword evidence="1 6" id="KW-0645">Protease</keyword>
<feature type="chain" id="PRO_5008534071" evidence="7">
    <location>
        <begin position="24"/>
        <end position="395"/>
    </location>
</feature>
<proteinExistence type="inferred from homology"/>
<dbReference type="InterPro" id="IPR011990">
    <property type="entry name" value="TPR-like_helical_dom_sf"/>
</dbReference>
<evidence type="ECO:0000256" key="7">
    <source>
        <dbReference type="SAM" id="SignalP"/>
    </source>
</evidence>
<dbReference type="InterPro" id="IPR051156">
    <property type="entry name" value="Mito/Outer_Membr_Metalloprot"/>
</dbReference>
<evidence type="ECO:0000259" key="8">
    <source>
        <dbReference type="Pfam" id="PF01435"/>
    </source>
</evidence>
<dbReference type="EMBL" id="CP016591">
    <property type="protein sequence ID" value="ANY19946.1"/>
    <property type="molecule type" value="Genomic_DNA"/>
</dbReference>
<dbReference type="GO" id="GO:0004222">
    <property type="term" value="F:metalloendopeptidase activity"/>
    <property type="evidence" value="ECO:0007669"/>
    <property type="project" value="InterPro"/>
</dbReference>
<dbReference type="Pfam" id="PF01435">
    <property type="entry name" value="Peptidase_M48"/>
    <property type="match status" value="1"/>
</dbReference>
<dbReference type="InterPro" id="IPR001915">
    <property type="entry name" value="Peptidase_M48"/>
</dbReference>
<dbReference type="SUPFAM" id="SSF48452">
    <property type="entry name" value="TPR-like"/>
    <property type="match status" value="1"/>
</dbReference>
<feature type="signal peptide" evidence="7">
    <location>
        <begin position="1"/>
        <end position="23"/>
    </location>
</feature>
<evidence type="ECO:0000256" key="3">
    <source>
        <dbReference type="ARBA" id="ARBA00022801"/>
    </source>
</evidence>
<dbReference type="GO" id="GO:0046872">
    <property type="term" value="F:metal ion binding"/>
    <property type="evidence" value="ECO:0007669"/>
    <property type="project" value="UniProtKB-KW"/>
</dbReference>
<dbReference type="Pfam" id="PF14559">
    <property type="entry name" value="TPR_19"/>
    <property type="match status" value="1"/>
</dbReference>
<evidence type="ECO:0000313" key="9">
    <source>
        <dbReference type="EMBL" id="ANY19946.1"/>
    </source>
</evidence>
<keyword evidence="2" id="KW-0479">Metal-binding</keyword>